<name>A0A1I7Y6X4_9BILA</name>
<dbReference type="WBParaSite" id="L893_g13102.t1">
    <property type="protein sequence ID" value="L893_g13102.t1"/>
    <property type="gene ID" value="L893_g13102"/>
</dbReference>
<sequence length="66" mass="7514">MTLHDIVTYYIFSPYSGHIALSEQADVKRSPLSSKLKRLRCKMPISSVRLTVKYGKALLVMQTNDI</sequence>
<organism evidence="1 2">
    <name type="scientific">Steinernema glaseri</name>
    <dbReference type="NCBI Taxonomy" id="37863"/>
    <lineage>
        <taxon>Eukaryota</taxon>
        <taxon>Metazoa</taxon>
        <taxon>Ecdysozoa</taxon>
        <taxon>Nematoda</taxon>
        <taxon>Chromadorea</taxon>
        <taxon>Rhabditida</taxon>
        <taxon>Tylenchina</taxon>
        <taxon>Panagrolaimomorpha</taxon>
        <taxon>Strongyloidoidea</taxon>
        <taxon>Steinernematidae</taxon>
        <taxon>Steinernema</taxon>
    </lineage>
</organism>
<keyword evidence="1" id="KW-1185">Reference proteome</keyword>
<evidence type="ECO:0000313" key="2">
    <source>
        <dbReference type="WBParaSite" id="L893_g13102.t1"/>
    </source>
</evidence>
<protein>
    <submittedName>
        <fullName evidence="2">HTH lysR-type domain-containing protein</fullName>
    </submittedName>
</protein>
<reference evidence="2" key="1">
    <citation type="submission" date="2016-11" db="UniProtKB">
        <authorList>
            <consortium name="WormBaseParasite"/>
        </authorList>
    </citation>
    <scope>IDENTIFICATION</scope>
</reference>
<dbReference type="AlphaFoldDB" id="A0A1I7Y6X4"/>
<evidence type="ECO:0000313" key="1">
    <source>
        <dbReference type="Proteomes" id="UP000095287"/>
    </source>
</evidence>
<dbReference type="Proteomes" id="UP000095287">
    <property type="component" value="Unplaced"/>
</dbReference>
<proteinExistence type="predicted"/>
<accession>A0A1I7Y6X4</accession>